<accession>A0A4Q0M6F0</accession>
<protein>
    <recommendedName>
        <fullName evidence="3">Thioredoxin-like fold domain-containing protein</fullName>
    </recommendedName>
</protein>
<sequence>MDDESLWKKLIALHAIEGENYWLSDKQREELNRTFSIRSVPRHLLVDKQGKVSDQDAQGPGSSKTAEAITALLGS</sequence>
<name>A0A4Q0M6F0_9SPHI</name>
<dbReference type="EMBL" id="RXOC01000010">
    <property type="protein sequence ID" value="RXF68620.1"/>
    <property type="molecule type" value="Genomic_DNA"/>
</dbReference>
<dbReference type="Gene3D" id="3.40.30.10">
    <property type="entry name" value="Glutaredoxin"/>
    <property type="match status" value="1"/>
</dbReference>
<evidence type="ECO:0008006" key="3">
    <source>
        <dbReference type="Google" id="ProtNLM"/>
    </source>
</evidence>
<evidence type="ECO:0000313" key="2">
    <source>
        <dbReference type="Proteomes" id="UP000290848"/>
    </source>
</evidence>
<gene>
    <name evidence="1" type="ORF">EKH83_14925</name>
</gene>
<reference evidence="1 2" key="1">
    <citation type="submission" date="2018-12" db="EMBL/GenBank/DDBJ databases">
        <title>The Draft Genome Sequence of the Soil Bacterium Pedobacter tournemirensis R1.</title>
        <authorList>
            <person name="He J."/>
        </authorList>
    </citation>
    <scope>NUCLEOTIDE SEQUENCE [LARGE SCALE GENOMIC DNA]</scope>
    <source>
        <strain evidence="1 2">R1</strain>
    </source>
</reference>
<dbReference type="RefSeq" id="WP_128770252.1">
    <property type="nucleotide sequence ID" value="NZ_RXOC01000010.1"/>
</dbReference>
<dbReference type="AlphaFoldDB" id="A0A4Q0M6F0"/>
<dbReference type="Proteomes" id="UP000290848">
    <property type="component" value="Unassembled WGS sequence"/>
</dbReference>
<proteinExistence type="predicted"/>
<organism evidence="1 2">
    <name type="scientific">Arcticibacter tournemirensis</name>
    <dbReference type="NCBI Taxonomy" id="699437"/>
    <lineage>
        <taxon>Bacteria</taxon>
        <taxon>Pseudomonadati</taxon>
        <taxon>Bacteroidota</taxon>
        <taxon>Sphingobacteriia</taxon>
        <taxon>Sphingobacteriales</taxon>
        <taxon>Sphingobacteriaceae</taxon>
        <taxon>Arcticibacter</taxon>
    </lineage>
</organism>
<evidence type="ECO:0000313" key="1">
    <source>
        <dbReference type="EMBL" id="RXF68620.1"/>
    </source>
</evidence>
<comment type="caution">
    <text evidence="1">The sequence shown here is derived from an EMBL/GenBank/DDBJ whole genome shotgun (WGS) entry which is preliminary data.</text>
</comment>